<keyword evidence="3" id="KW-1185">Reference proteome</keyword>
<sequence>MKTSRFIAAAAVGALAATLAACGGEGAEPDDGVVRLTFRQFDPADQIQGLVEAVDAWNADNPDIQVELETLTPNNPQQLAREANSGSGPDIAHLALADVAFLAEPNILLPLDDLMAEQPLDDADSLLATEMTVLDETTWAIPWTADTMAMVYREDVLADAGVTETPSDWPELLDVAGQITDASGGEVSGFCFAAGAPQQAAQWFAINYYMWNNDFQLIENNGGDWSVGATQEQLAGAIDYFNSYFTEGITPTSMQAITDYADPSIAAGLGDGTCAMTFMPPAAFRAVQEQVDAELLTAPMPGGLDDGSTHLGGRALGINANSEHPDEAWQVVQYLLSAETFETYDQYPASASTLTQLDVDPAEQGFVDQLPHSVPFVRYIGAPITIASLQELVNQQFSAVYSGQADSATAAQAIIDAIERELQG</sequence>
<protein>
    <submittedName>
        <fullName evidence="2">Carbohydrate ABC transporter substrate-binding protein, CUT1 family</fullName>
    </submittedName>
</protein>
<feature type="chain" id="PRO_5038979945" evidence="1">
    <location>
        <begin position="24"/>
        <end position="424"/>
    </location>
</feature>
<dbReference type="RefSeq" id="WP_175476992.1">
    <property type="nucleotide sequence ID" value="NZ_FNTX01000001.1"/>
</dbReference>
<dbReference type="PROSITE" id="PS51257">
    <property type="entry name" value="PROKAR_LIPOPROTEIN"/>
    <property type="match status" value="1"/>
</dbReference>
<evidence type="ECO:0000256" key="1">
    <source>
        <dbReference type="SAM" id="SignalP"/>
    </source>
</evidence>
<dbReference type="InterPro" id="IPR050490">
    <property type="entry name" value="Bact_solute-bd_prot1"/>
</dbReference>
<name>A0A1H5GQQ8_9MICO</name>
<dbReference type="Proteomes" id="UP000199220">
    <property type="component" value="Unassembled WGS sequence"/>
</dbReference>
<proteinExistence type="predicted"/>
<dbReference type="SUPFAM" id="SSF53850">
    <property type="entry name" value="Periplasmic binding protein-like II"/>
    <property type="match status" value="1"/>
</dbReference>
<dbReference type="InterPro" id="IPR006059">
    <property type="entry name" value="SBP"/>
</dbReference>
<keyword evidence="1" id="KW-0732">Signal</keyword>
<reference evidence="3" key="1">
    <citation type="submission" date="2016-10" db="EMBL/GenBank/DDBJ databases">
        <authorList>
            <person name="Varghese N."/>
            <person name="Submissions S."/>
        </authorList>
    </citation>
    <scope>NUCLEOTIDE SEQUENCE [LARGE SCALE GENOMIC DNA]</scope>
    <source>
        <strain evidence="3">DSM 21368</strain>
    </source>
</reference>
<dbReference type="Pfam" id="PF01547">
    <property type="entry name" value="SBP_bac_1"/>
    <property type="match status" value="1"/>
</dbReference>
<evidence type="ECO:0000313" key="2">
    <source>
        <dbReference type="EMBL" id="SEE17905.1"/>
    </source>
</evidence>
<organism evidence="2 3">
    <name type="scientific">Ruania alba</name>
    <dbReference type="NCBI Taxonomy" id="648782"/>
    <lineage>
        <taxon>Bacteria</taxon>
        <taxon>Bacillati</taxon>
        <taxon>Actinomycetota</taxon>
        <taxon>Actinomycetes</taxon>
        <taxon>Micrococcales</taxon>
        <taxon>Ruaniaceae</taxon>
        <taxon>Ruania</taxon>
    </lineage>
</organism>
<dbReference type="EMBL" id="FNTX01000001">
    <property type="protein sequence ID" value="SEE17905.1"/>
    <property type="molecule type" value="Genomic_DNA"/>
</dbReference>
<dbReference type="PANTHER" id="PTHR43649">
    <property type="entry name" value="ARABINOSE-BINDING PROTEIN-RELATED"/>
    <property type="match status" value="1"/>
</dbReference>
<evidence type="ECO:0000313" key="3">
    <source>
        <dbReference type="Proteomes" id="UP000199220"/>
    </source>
</evidence>
<dbReference type="Gene3D" id="3.40.190.10">
    <property type="entry name" value="Periplasmic binding protein-like II"/>
    <property type="match status" value="1"/>
</dbReference>
<dbReference type="AlphaFoldDB" id="A0A1H5GQQ8"/>
<dbReference type="PANTHER" id="PTHR43649:SF12">
    <property type="entry name" value="DIACETYLCHITOBIOSE BINDING PROTEIN DASA"/>
    <property type="match status" value="1"/>
</dbReference>
<gene>
    <name evidence="2" type="ORF">SAMN04488554_1726</name>
</gene>
<feature type="signal peptide" evidence="1">
    <location>
        <begin position="1"/>
        <end position="23"/>
    </location>
</feature>
<dbReference type="STRING" id="648782.SAMN04488554_1726"/>
<accession>A0A1H5GQQ8</accession>